<dbReference type="RefSeq" id="WP_379053723.1">
    <property type="nucleotide sequence ID" value="NZ_JBHUIK010000012.1"/>
</dbReference>
<dbReference type="InterPro" id="IPR000182">
    <property type="entry name" value="GNAT_dom"/>
</dbReference>
<dbReference type="PANTHER" id="PTHR43617:SF22">
    <property type="entry name" value="L-AMINO ACID N-ACETYLTRANSFERASE AAAT"/>
    <property type="match status" value="1"/>
</dbReference>
<proteinExistence type="predicted"/>
<evidence type="ECO:0000313" key="2">
    <source>
        <dbReference type="EMBL" id="MFD2217044.1"/>
    </source>
</evidence>
<dbReference type="SUPFAM" id="SSF55729">
    <property type="entry name" value="Acyl-CoA N-acyltransferases (Nat)"/>
    <property type="match status" value="1"/>
</dbReference>
<name>A0ABW5C5R8_9BACI</name>
<protein>
    <submittedName>
        <fullName evidence="2">GNAT family N-acetyltransferase</fullName>
        <ecNumber evidence="2">2.3.-.-</ecNumber>
    </submittedName>
</protein>
<reference evidence="3" key="1">
    <citation type="journal article" date="2019" name="Int. J. Syst. Evol. Microbiol.">
        <title>The Global Catalogue of Microorganisms (GCM) 10K type strain sequencing project: providing services to taxonomists for standard genome sequencing and annotation.</title>
        <authorList>
            <consortium name="The Broad Institute Genomics Platform"/>
            <consortium name="The Broad Institute Genome Sequencing Center for Infectious Disease"/>
            <person name="Wu L."/>
            <person name="Ma J."/>
        </authorList>
    </citation>
    <scope>NUCLEOTIDE SEQUENCE [LARGE SCALE GENOMIC DNA]</scope>
    <source>
        <strain evidence="3">CGMCC 1.15474</strain>
    </source>
</reference>
<organism evidence="2 3">
    <name type="scientific">Metabacillus endolithicus</name>
    <dbReference type="NCBI Taxonomy" id="1535204"/>
    <lineage>
        <taxon>Bacteria</taxon>
        <taxon>Bacillati</taxon>
        <taxon>Bacillota</taxon>
        <taxon>Bacilli</taxon>
        <taxon>Bacillales</taxon>
        <taxon>Bacillaceae</taxon>
        <taxon>Metabacillus</taxon>
    </lineage>
</organism>
<keyword evidence="2" id="KW-0012">Acyltransferase</keyword>
<accession>A0ABW5C5R8</accession>
<dbReference type="EMBL" id="JBHUIK010000012">
    <property type="protein sequence ID" value="MFD2217044.1"/>
    <property type="molecule type" value="Genomic_DNA"/>
</dbReference>
<sequence>MTIAIRKMNEGDIEQVQHVARSSWRTTYKGIIPDSIQENFVATAYSSEMLLKRLNETLFLVGEDEDKIIGFANFTPLKDERKVELGAIYLYEEYQGKGIGTVLLKAGIQHLNDVKKIYVNVEKENLAGVHFYKSKGFIIETEYEDLFDGHILQTVRMALEV</sequence>
<feature type="domain" description="N-acetyltransferase" evidence="1">
    <location>
        <begin position="3"/>
        <end position="161"/>
    </location>
</feature>
<keyword evidence="2" id="KW-0808">Transferase</keyword>
<keyword evidence="3" id="KW-1185">Reference proteome</keyword>
<gene>
    <name evidence="2" type="ORF">ACFSKK_25610</name>
</gene>
<dbReference type="InterPro" id="IPR050276">
    <property type="entry name" value="MshD_Acetyltransferase"/>
</dbReference>
<dbReference type="PROSITE" id="PS51186">
    <property type="entry name" value="GNAT"/>
    <property type="match status" value="1"/>
</dbReference>
<dbReference type="Proteomes" id="UP001597318">
    <property type="component" value="Unassembled WGS sequence"/>
</dbReference>
<comment type="caution">
    <text evidence="2">The sequence shown here is derived from an EMBL/GenBank/DDBJ whole genome shotgun (WGS) entry which is preliminary data.</text>
</comment>
<dbReference type="CDD" id="cd04301">
    <property type="entry name" value="NAT_SF"/>
    <property type="match status" value="1"/>
</dbReference>
<dbReference type="Gene3D" id="3.40.630.30">
    <property type="match status" value="1"/>
</dbReference>
<evidence type="ECO:0000313" key="3">
    <source>
        <dbReference type="Proteomes" id="UP001597318"/>
    </source>
</evidence>
<dbReference type="InterPro" id="IPR016181">
    <property type="entry name" value="Acyl_CoA_acyltransferase"/>
</dbReference>
<evidence type="ECO:0000259" key="1">
    <source>
        <dbReference type="PROSITE" id="PS51186"/>
    </source>
</evidence>
<dbReference type="PANTHER" id="PTHR43617">
    <property type="entry name" value="L-AMINO ACID N-ACETYLTRANSFERASE"/>
    <property type="match status" value="1"/>
</dbReference>
<dbReference type="GO" id="GO:0016746">
    <property type="term" value="F:acyltransferase activity"/>
    <property type="evidence" value="ECO:0007669"/>
    <property type="project" value="UniProtKB-KW"/>
</dbReference>
<dbReference type="EC" id="2.3.-.-" evidence="2"/>
<dbReference type="Pfam" id="PF00583">
    <property type="entry name" value="Acetyltransf_1"/>
    <property type="match status" value="1"/>
</dbReference>